<dbReference type="HOGENOM" id="CLU_546277_0_0_1"/>
<sequence length="499" mass="56882">MPFNVTVEHPNTWVVSLESHNNIRLRVDINSVSNHRVFRVWSMVRCVKCYRRLVIRDTFASFNNSESVTMQMERMLTSILVVKTNVNDVILSQHNSMHVTVDVSIGCKFTGRQSSTNNRNFRSSVSDVVEESVVNTIAQVIHDNINSDNMVSFIIKLLLIERSQVEVIKEIKFIDHVLIWFVSLFIIDNVVGRVQNQIFRNHIQHIIIDLVHESIVLVSFILGMNQNTVTSSNSNVNHTGRVFFHINTINFNNLELVIFHVQVLRNKTTNIDDSDKIRLVWFHVPSVVSGIVEQSVLGNWFGTGRIVSVQKFWNQNICSVMIPFTNSQNNIFIELEWVFSILFFNDEDTSQTISVLTGSVRVVPVSSHLIRNSEVVQHGVTRSNRTLSNHFWAIHLRSSVSEQTVEVQRSVSVIKTIIQKQLDSVTLLNSQGGQRPSVVKTHNFTFENAIRVTINPCSSEVPCVSFSRNEAVKQRKDENGKGSHIPSKCIVPQWNVRTG</sequence>
<accession>C4Y034</accession>
<dbReference type="InParanoid" id="C4Y034"/>
<evidence type="ECO:0000313" key="2">
    <source>
        <dbReference type="Proteomes" id="UP000007703"/>
    </source>
</evidence>
<proteinExistence type="predicted"/>
<protein>
    <submittedName>
        <fullName evidence="1">Uncharacterized protein</fullName>
    </submittedName>
</protein>
<dbReference type="VEuPathDB" id="FungiDB:CLUG_01566"/>
<organism evidence="1 2">
    <name type="scientific">Clavispora lusitaniae (strain ATCC 42720)</name>
    <name type="common">Yeast</name>
    <name type="synonym">Candida lusitaniae</name>
    <dbReference type="NCBI Taxonomy" id="306902"/>
    <lineage>
        <taxon>Eukaryota</taxon>
        <taxon>Fungi</taxon>
        <taxon>Dikarya</taxon>
        <taxon>Ascomycota</taxon>
        <taxon>Saccharomycotina</taxon>
        <taxon>Pichiomycetes</taxon>
        <taxon>Metschnikowiaceae</taxon>
        <taxon>Clavispora</taxon>
    </lineage>
</organism>
<name>C4Y034_CLAL4</name>
<dbReference type="Proteomes" id="UP000007703">
    <property type="component" value="Unassembled WGS sequence"/>
</dbReference>
<dbReference type="EMBL" id="CH408077">
    <property type="protein sequence ID" value="EEQ37442.1"/>
    <property type="molecule type" value="Genomic_DNA"/>
</dbReference>
<gene>
    <name evidence="1" type="ORF">CLUG_01566</name>
</gene>
<evidence type="ECO:0000313" key="1">
    <source>
        <dbReference type="EMBL" id="EEQ37442.1"/>
    </source>
</evidence>
<dbReference type="KEGG" id="clu:CLUG_01566"/>
<dbReference type="AlphaFoldDB" id="C4Y034"/>
<reference evidence="1 2" key="1">
    <citation type="journal article" date="2009" name="Nature">
        <title>Evolution of pathogenicity and sexual reproduction in eight Candida genomes.</title>
        <authorList>
            <person name="Butler G."/>
            <person name="Rasmussen M.D."/>
            <person name="Lin M.F."/>
            <person name="Santos M.A."/>
            <person name="Sakthikumar S."/>
            <person name="Munro C.A."/>
            <person name="Rheinbay E."/>
            <person name="Grabherr M."/>
            <person name="Forche A."/>
            <person name="Reedy J.L."/>
            <person name="Agrafioti I."/>
            <person name="Arnaud M.B."/>
            <person name="Bates S."/>
            <person name="Brown A.J."/>
            <person name="Brunke S."/>
            <person name="Costanzo M.C."/>
            <person name="Fitzpatrick D.A."/>
            <person name="de Groot P.W."/>
            <person name="Harris D."/>
            <person name="Hoyer L.L."/>
            <person name="Hube B."/>
            <person name="Klis F.M."/>
            <person name="Kodira C."/>
            <person name="Lennard N."/>
            <person name="Logue M.E."/>
            <person name="Martin R."/>
            <person name="Neiman A.M."/>
            <person name="Nikolaou E."/>
            <person name="Quail M.A."/>
            <person name="Quinn J."/>
            <person name="Santos M.C."/>
            <person name="Schmitzberger F.F."/>
            <person name="Sherlock G."/>
            <person name="Shah P."/>
            <person name="Silverstein K.A."/>
            <person name="Skrzypek M.S."/>
            <person name="Soll D."/>
            <person name="Staggs R."/>
            <person name="Stansfield I."/>
            <person name="Stumpf M.P."/>
            <person name="Sudbery P.E."/>
            <person name="Srikantha T."/>
            <person name="Zeng Q."/>
            <person name="Berman J."/>
            <person name="Berriman M."/>
            <person name="Heitman J."/>
            <person name="Gow N.A."/>
            <person name="Lorenz M.C."/>
            <person name="Birren B.W."/>
            <person name="Kellis M."/>
            <person name="Cuomo C.A."/>
        </authorList>
    </citation>
    <scope>NUCLEOTIDE SEQUENCE [LARGE SCALE GENOMIC DNA]</scope>
    <source>
        <strain evidence="1 2">ATCC 42720</strain>
    </source>
</reference>